<name>A0A0F6QWG9_9CORY</name>
<proteinExistence type="predicted"/>
<evidence type="ECO:0000313" key="1">
    <source>
        <dbReference type="EMBL" id="AKE38093.1"/>
    </source>
</evidence>
<dbReference type="HOGENOM" id="CLU_098222_0_0_11"/>
<reference evidence="1 2" key="1">
    <citation type="journal article" date="2015" name="Genome Announc.">
        <title>Complete Genome Sequence of Corynebacterium camporealensis DSM 44610, Isolated from the Milk of a Manchega Sheep with Subclinical Mastitis.</title>
        <authorList>
            <person name="Ruckert C."/>
            <person name="Albersmeier A."/>
            <person name="Winkler A."/>
            <person name="Tauch A."/>
        </authorList>
    </citation>
    <scope>NUCLEOTIDE SEQUENCE [LARGE SCALE GENOMIC DNA]</scope>
    <source>
        <strain evidence="1 2">DSM 44610</strain>
    </source>
</reference>
<gene>
    <name evidence="1" type="ORF">UL81_00500</name>
</gene>
<dbReference type="EMBL" id="CP011311">
    <property type="protein sequence ID" value="AKE38093.1"/>
    <property type="molecule type" value="Genomic_DNA"/>
</dbReference>
<dbReference type="STRING" id="161896.UL81_00500"/>
<dbReference type="PATRIC" id="fig|161896.4.peg.100"/>
<dbReference type="Proteomes" id="UP000033566">
    <property type="component" value="Chromosome"/>
</dbReference>
<accession>A0A0F6QWG9</accession>
<dbReference type="KEGG" id="ccj:UL81_00500"/>
<dbReference type="AlphaFoldDB" id="A0A0F6QWG9"/>
<sequence length="182" mass="20361">MPQYRFSPQRPQRMFWAVTGFLVILLGTPALLAVALPTDTQTKPEEVVISGPMSEWKTSVPGLECEPDPMAITMNGWYCDDLYIQGAQTIDVDDDALALQRGVRAYQMAEMPEGEVYEDNGTFALYDAPSRTLAFSFPHQQDNIDQQVFLTGSPENILPVAEDIWDTFTDDQLPEAVVKELP</sequence>
<keyword evidence="2" id="KW-1185">Reference proteome</keyword>
<evidence type="ECO:0000313" key="2">
    <source>
        <dbReference type="Proteomes" id="UP000033566"/>
    </source>
</evidence>
<dbReference type="OrthoDB" id="4414421at2"/>
<organism evidence="1 2">
    <name type="scientific">Corynebacterium camporealensis</name>
    <dbReference type="NCBI Taxonomy" id="161896"/>
    <lineage>
        <taxon>Bacteria</taxon>
        <taxon>Bacillati</taxon>
        <taxon>Actinomycetota</taxon>
        <taxon>Actinomycetes</taxon>
        <taxon>Mycobacteriales</taxon>
        <taxon>Corynebacteriaceae</taxon>
        <taxon>Corynebacterium</taxon>
    </lineage>
</organism>
<dbReference type="RefSeq" id="WP_144407147.1">
    <property type="nucleotide sequence ID" value="NZ_CP011311.1"/>
</dbReference>
<protein>
    <submittedName>
        <fullName evidence="1">Uncharacterized protein</fullName>
    </submittedName>
</protein>